<keyword evidence="6 8" id="KW-0720">Serine protease</keyword>
<dbReference type="InterPro" id="IPR017296">
    <property type="entry name" value="Peptidase_S8A_SAM-P45"/>
</dbReference>
<dbReference type="PANTHER" id="PTHR43399">
    <property type="entry name" value="SUBTILISIN-RELATED"/>
    <property type="match status" value="1"/>
</dbReference>
<dbReference type="PANTHER" id="PTHR43399:SF4">
    <property type="entry name" value="CELL WALL-ASSOCIATED PROTEASE"/>
    <property type="match status" value="1"/>
</dbReference>
<gene>
    <name evidence="13" type="ORF">Cch02nite_29510</name>
</gene>
<evidence type="ECO:0000256" key="6">
    <source>
        <dbReference type="ARBA" id="ARBA00022825"/>
    </source>
</evidence>
<evidence type="ECO:0000256" key="1">
    <source>
        <dbReference type="ARBA" id="ARBA00011073"/>
    </source>
</evidence>
<dbReference type="InterPro" id="IPR000209">
    <property type="entry name" value="Peptidase_S8/S53_dom"/>
</dbReference>
<evidence type="ECO:0000256" key="2">
    <source>
        <dbReference type="ARBA" id="ARBA00022525"/>
    </source>
</evidence>
<dbReference type="GO" id="GO:0006508">
    <property type="term" value="P:proteolysis"/>
    <property type="evidence" value="ECO:0007669"/>
    <property type="project" value="UniProtKB-KW"/>
</dbReference>
<accession>A0A8J3JR11</accession>
<reference evidence="13 14" key="1">
    <citation type="submission" date="2021-01" db="EMBL/GenBank/DDBJ databases">
        <title>Whole genome shotgun sequence of Catellatospora chokoriensis NBRC 107358.</title>
        <authorList>
            <person name="Komaki H."/>
            <person name="Tamura T."/>
        </authorList>
    </citation>
    <scope>NUCLEOTIDE SEQUENCE [LARGE SCALE GENOMIC DNA]</scope>
    <source>
        <strain evidence="13 14">NBRC 107358</strain>
    </source>
</reference>
<dbReference type="PROSITE" id="PS00138">
    <property type="entry name" value="SUBTILASE_SER"/>
    <property type="match status" value="1"/>
</dbReference>
<comment type="caution">
    <text evidence="13">The sequence shown here is derived from an EMBL/GenBank/DDBJ whole genome shotgun (WGS) entry which is preliminary data.</text>
</comment>
<dbReference type="SUPFAM" id="SSF52743">
    <property type="entry name" value="Subtilisin-like"/>
    <property type="match status" value="1"/>
</dbReference>
<feature type="active site" description="Charge relay system" evidence="7 8">
    <location>
        <position position="241"/>
    </location>
</feature>
<dbReference type="PROSITE" id="PS00137">
    <property type="entry name" value="SUBTILASE_HIS"/>
    <property type="match status" value="1"/>
</dbReference>
<evidence type="ECO:0000256" key="8">
    <source>
        <dbReference type="PROSITE-ProRule" id="PRU01240"/>
    </source>
</evidence>
<dbReference type="InterPro" id="IPR023827">
    <property type="entry name" value="Peptidase_S8_Asp-AS"/>
</dbReference>
<dbReference type="InterPro" id="IPR003137">
    <property type="entry name" value="PA_domain"/>
</dbReference>
<keyword evidence="4 10" id="KW-0732">Signal</keyword>
<dbReference type="AlphaFoldDB" id="A0A8J3JR11"/>
<evidence type="ECO:0000256" key="5">
    <source>
        <dbReference type="ARBA" id="ARBA00022801"/>
    </source>
</evidence>
<evidence type="ECO:0000256" key="7">
    <source>
        <dbReference type="PIRSR" id="PIRSR615500-1"/>
    </source>
</evidence>
<feature type="active site" description="Charge relay system" evidence="7 8">
    <location>
        <position position="447"/>
    </location>
</feature>
<feature type="active site" description="Charge relay system" evidence="7 8">
    <location>
        <position position="273"/>
    </location>
</feature>
<evidence type="ECO:0000313" key="13">
    <source>
        <dbReference type="EMBL" id="GIF89507.1"/>
    </source>
</evidence>
<feature type="chain" id="PRO_5035287085" evidence="10">
    <location>
        <begin position="37"/>
        <end position="1241"/>
    </location>
</feature>
<evidence type="ECO:0000256" key="9">
    <source>
        <dbReference type="RuleBase" id="RU003355"/>
    </source>
</evidence>
<dbReference type="Proteomes" id="UP000619293">
    <property type="component" value="Unassembled WGS sequence"/>
</dbReference>
<evidence type="ECO:0000313" key="14">
    <source>
        <dbReference type="Proteomes" id="UP000619293"/>
    </source>
</evidence>
<dbReference type="InterPro" id="IPR015500">
    <property type="entry name" value="Peptidase_S8_subtilisin-rel"/>
</dbReference>
<sequence>MVALPSPRRRAPAHALLAMTLALGAISAVSPGSAVAAVPAAKAPVKPGGSHTVTLITGDRVTVTALAGGRTTTSVRSPQGTTVGAHVLTYGTDTYVYPDAVTPYVAAGLLDERLFNVTDLIADGYDDAHRPQLPLIVQYADGTAARRAPLPGSVQVRGLDSVHGAAVEQQRGDADRFWAALTAPSAAKRADDRPVLAGGVTKVWLDGKVRAALADTTAQIGAPEVWANGNTGAGVAVAVLDTGVDVTHPDLAGQIAQTASFVPGQEVTDRHGHGTHVASTIAGTGAASDGRERGVAPGARLHVGKVLNDLGEGQDSWIIAGMEWAARQQGAKVVSMSLGGAPTDGTDPLSSAVNELSAQTGALFTIAAGNSGPDMQTVGAPGAADAALTVGAVDSLDRIAFFSSRGPRRGDNGLKPDITAPGVDVLAARSQQSSEGEGLYTTMSGTSMATPHVAGVAALLAAAHPDWSGQRLKDVLMSTSRTSERIEPYVDGIGRVDAVAATAATVFATGTDFTDLAWPYQPGQRVDREVVYTNTGDAPVDLALAVRAPTAPAGLFTLDADRVTVPARGTAKATVHIALDRAQDDTYAHVAVDATGPGGLRLRTLVGLNKEGERADLTFQTRDRAGHGLAGLILLKDITRNTVPKLYAVDGTGRLTASLQPGTYSAIMQAELPGVTGPHSLGLGLLIAPEIVLTGDRTVVLDARQLRQVAAEVKTPTARADVRVDYGRTNGDLVPFFDNYTVPSWYHSVWATPTGRAVKQGQFSLGFRWSLIEPPLTISGHGQRYDDLLMQTASRSLPDGREQLDLAFAGRGTAAELKQARVRGKVAVVRHEAGGDVVAQADAAAAAGARMLLLVNDGDGRLDAWYELENPNPALPVAALGRDQGEQLIAQLAKGRQRHAVESHPLPSYVYDLVHRYRGAVPQDVTYRPGPRDLARVDVAYRSPVPGTGMGLRYDISPDQPWAALSGGILPVPAQGGRTDWVSADHGNQWFEQAGMGPLTFSSDLLGYRPGSRTDVRWFAPVGRPSMLQDSLVSGRPTMLGNELMVWALPNWGDSDPHHQALVWEGEISQQTSLYQGDELIAENPGSSMYGVLTPGPRPVRLITETSQEVVSPYSTSTRTEWTFPFTGAASDEIRRLPLIGVHYLVDTDLAGRADRGARLGVTAQQFEGVHQGGQIRKVEADLSYDDGRTWHRTSLDRRDGSWQAALRAPWWAKFASVRISAADSAGNTVSQTVVRAFGLR</sequence>
<feature type="domain" description="Peptidase S8/S53" evidence="11">
    <location>
        <begin position="232"/>
        <end position="482"/>
    </location>
</feature>
<evidence type="ECO:0000256" key="10">
    <source>
        <dbReference type="SAM" id="SignalP"/>
    </source>
</evidence>
<dbReference type="PRINTS" id="PR00723">
    <property type="entry name" value="SUBTILISIN"/>
</dbReference>
<dbReference type="PROSITE" id="PS00136">
    <property type="entry name" value="SUBTILASE_ASP"/>
    <property type="match status" value="1"/>
</dbReference>
<dbReference type="GO" id="GO:0004252">
    <property type="term" value="F:serine-type endopeptidase activity"/>
    <property type="evidence" value="ECO:0007669"/>
    <property type="project" value="UniProtKB-UniRule"/>
</dbReference>
<dbReference type="Gene3D" id="3.40.50.200">
    <property type="entry name" value="Peptidase S8/S53 domain"/>
    <property type="match status" value="1"/>
</dbReference>
<dbReference type="Pfam" id="PF00082">
    <property type="entry name" value="Peptidase_S8"/>
    <property type="match status" value="1"/>
</dbReference>
<evidence type="ECO:0000259" key="12">
    <source>
        <dbReference type="Pfam" id="PF02225"/>
    </source>
</evidence>
<organism evidence="13 14">
    <name type="scientific">Catellatospora chokoriensis</name>
    <dbReference type="NCBI Taxonomy" id="310353"/>
    <lineage>
        <taxon>Bacteria</taxon>
        <taxon>Bacillati</taxon>
        <taxon>Actinomycetota</taxon>
        <taxon>Actinomycetes</taxon>
        <taxon>Micromonosporales</taxon>
        <taxon>Micromonosporaceae</taxon>
        <taxon>Catellatospora</taxon>
    </lineage>
</organism>
<dbReference type="PROSITE" id="PS51892">
    <property type="entry name" value="SUBTILASE"/>
    <property type="match status" value="1"/>
</dbReference>
<dbReference type="Gene3D" id="3.50.30.30">
    <property type="match status" value="1"/>
</dbReference>
<comment type="similarity">
    <text evidence="1 8 9">Belongs to the peptidase S8 family.</text>
</comment>
<evidence type="ECO:0000259" key="11">
    <source>
        <dbReference type="Pfam" id="PF00082"/>
    </source>
</evidence>
<dbReference type="InterPro" id="IPR036852">
    <property type="entry name" value="Peptidase_S8/S53_dom_sf"/>
</dbReference>
<keyword evidence="3 8" id="KW-0645">Protease</keyword>
<dbReference type="InterPro" id="IPR051048">
    <property type="entry name" value="Peptidase_S8/S53_subtilisin"/>
</dbReference>
<dbReference type="PIRSF" id="PIRSF037852">
    <property type="entry name" value="Subtilisin_rel_SAV5721"/>
    <property type="match status" value="1"/>
</dbReference>
<dbReference type="Pfam" id="PF02225">
    <property type="entry name" value="PA"/>
    <property type="match status" value="1"/>
</dbReference>
<dbReference type="EMBL" id="BONG01000016">
    <property type="protein sequence ID" value="GIF89507.1"/>
    <property type="molecule type" value="Genomic_DNA"/>
</dbReference>
<feature type="domain" description="PA" evidence="12">
    <location>
        <begin position="817"/>
        <end position="888"/>
    </location>
</feature>
<dbReference type="SUPFAM" id="SSF52025">
    <property type="entry name" value="PA domain"/>
    <property type="match status" value="1"/>
</dbReference>
<dbReference type="InterPro" id="IPR023828">
    <property type="entry name" value="Peptidase_S8_Ser-AS"/>
</dbReference>
<feature type="signal peptide" evidence="10">
    <location>
        <begin position="1"/>
        <end position="36"/>
    </location>
</feature>
<keyword evidence="2" id="KW-0964">Secreted</keyword>
<dbReference type="RefSeq" id="WP_239120542.1">
    <property type="nucleotide sequence ID" value="NZ_BONG01000016.1"/>
</dbReference>
<evidence type="ECO:0000256" key="4">
    <source>
        <dbReference type="ARBA" id="ARBA00022729"/>
    </source>
</evidence>
<keyword evidence="14" id="KW-1185">Reference proteome</keyword>
<dbReference type="InterPro" id="IPR022398">
    <property type="entry name" value="Peptidase_S8_His-AS"/>
</dbReference>
<dbReference type="InterPro" id="IPR046450">
    <property type="entry name" value="PA_dom_sf"/>
</dbReference>
<keyword evidence="5 8" id="KW-0378">Hydrolase</keyword>
<name>A0A8J3JR11_9ACTN</name>
<protein>
    <submittedName>
        <fullName evidence="13">Peptidase</fullName>
    </submittedName>
</protein>
<proteinExistence type="inferred from homology"/>
<evidence type="ECO:0000256" key="3">
    <source>
        <dbReference type="ARBA" id="ARBA00022670"/>
    </source>
</evidence>